<reference evidence="2" key="1">
    <citation type="journal article" date="2020" name="Microbiol. Resour. Announc.">
        <title>Draft Genome Sequences of Thiorhodococcus mannitoliphagus and Thiorhodococcus minor, Purple Sulfur Photosynthetic Bacteria in the Gammaproteobacterial Family Chromatiaceae.</title>
        <authorList>
            <person name="Aviles F.A."/>
            <person name="Meyer T.E."/>
            <person name="Kyndt J.A."/>
        </authorList>
    </citation>
    <scope>NUCLEOTIDE SEQUENCE [LARGE SCALE GENOMIC DNA]</scope>
    <source>
        <strain evidence="2">DSM 18266</strain>
    </source>
</reference>
<evidence type="ECO:0000313" key="1">
    <source>
        <dbReference type="EMBL" id="NEX21222.1"/>
    </source>
</evidence>
<comment type="caution">
    <text evidence="1">The sequence shown here is derived from an EMBL/GenBank/DDBJ whole genome shotgun (WGS) entry which is preliminary data.</text>
</comment>
<dbReference type="EMBL" id="JAAIJR010000047">
    <property type="protein sequence ID" value="NEX21222.1"/>
    <property type="molecule type" value="Genomic_DNA"/>
</dbReference>
<gene>
    <name evidence="1" type="ORF">G3480_13005</name>
</gene>
<proteinExistence type="predicted"/>
<sequence>MARSGSTVAFNIVCDLLDACEKPYAKYYSGDFSSSKSISDHVNQNEKLSFLIKTHKVDKILFNLSEKDTGKYIYTKRNIFEVSASIIRMSKIKDSPFYKEKGISLYELLTGLEIHVSEYNKRLIYLLV</sequence>
<dbReference type="AlphaFoldDB" id="A0A6P1DYI8"/>
<name>A0A6P1DYI8_9GAMM</name>
<organism evidence="1 2">
    <name type="scientific">Thiorhodococcus mannitoliphagus</name>
    <dbReference type="NCBI Taxonomy" id="329406"/>
    <lineage>
        <taxon>Bacteria</taxon>
        <taxon>Pseudomonadati</taxon>
        <taxon>Pseudomonadota</taxon>
        <taxon>Gammaproteobacteria</taxon>
        <taxon>Chromatiales</taxon>
        <taxon>Chromatiaceae</taxon>
        <taxon>Thiorhodococcus</taxon>
    </lineage>
</organism>
<evidence type="ECO:0000313" key="2">
    <source>
        <dbReference type="Proteomes" id="UP000471640"/>
    </source>
</evidence>
<keyword evidence="2" id="KW-1185">Reference proteome</keyword>
<protein>
    <recommendedName>
        <fullName evidence="3">Sulfotransferase domain-containing protein</fullName>
    </recommendedName>
</protein>
<dbReference type="Proteomes" id="UP000471640">
    <property type="component" value="Unassembled WGS sequence"/>
</dbReference>
<reference evidence="1 2" key="2">
    <citation type="submission" date="2020-02" db="EMBL/GenBank/DDBJ databases">
        <title>Genome sequences of Thiorhodococcus mannitoliphagus and Thiorhodococcus minor, purple sulfur photosynthetic bacteria in the gammaproteobacterial family, Chromatiaceae.</title>
        <authorList>
            <person name="Aviles F.A."/>
            <person name="Meyer T.E."/>
            <person name="Kyndt J.A."/>
        </authorList>
    </citation>
    <scope>NUCLEOTIDE SEQUENCE [LARGE SCALE GENOMIC DNA]</scope>
    <source>
        <strain evidence="1 2">DSM 18266</strain>
    </source>
</reference>
<evidence type="ECO:0008006" key="3">
    <source>
        <dbReference type="Google" id="ProtNLM"/>
    </source>
</evidence>
<accession>A0A6P1DYI8</accession>
<dbReference type="RefSeq" id="WP_164654323.1">
    <property type="nucleotide sequence ID" value="NZ_JAAIJR010000047.1"/>
</dbReference>